<evidence type="ECO:0000313" key="2">
    <source>
        <dbReference type="EMBL" id="KIM79922.1"/>
    </source>
</evidence>
<protein>
    <submittedName>
        <fullName evidence="2">Uncharacterized protein</fullName>
    </submittedName>
</protein>
<proteinExistence type="predicted"/>
<accession>A0A0C3BRG3</accession>
<organism evidence="2 3">
    <name type="scientific">Piloderma croceum (strain F 1598)</name>
    <dbReference type="NCBI Taxonomy" id="765440"/>
    <lineage>
        <taxon>Eukaryota</taxon>
        <taxon>Fungi</taxon>
        <taxon>Dikarya</taxon>
        <taxon>Basidiomycota</taxon>
        <taxon>Agaricomycotina</taxon>
        <taxon>Agaricomycetes</taxon>
        <taxon>Agaricomycetidae</taxon>
        <taxon>Atheliales</taxon>
        <taxon>Atheliaceae</taxon>
        <taxon>Piloderma</taxon>
    </lineage>
</organism>
<feature type="non-terminal residue" evidence="2">
    <location>
        <position position="1"/>
    </location>
</feature>
<sequence length="93" mass="10695">RTHYRRANASEIELAEILQVRTTCESGCVQSKHVRPGEHEVKPTPKHSKHVHHTVNGQTHETRSALIKLALQHVQHSEHLRTMNRDGDSLQQR</sequence>
<dbReference type="AlphaFoldDB" id="A0A0C3BRG3"/>
<dbReference type="InParanoid" id="A0A0C3BRG3"/>
<gene>
    <name evidence="2" type="ORF">PILCRDRAFT_822786</name>
</gene>
<name>A0A0C3BRG3_PILCF</name>
<dbReference type="EMBL" id="KN833006">
    <property type="protein sequence ID" value="KIM79922.1"/>
    <property type="molecule type" value="Genomic_DNA"/>
</dbReference>
<feature type="compositionally biased region" description="Basic residues" evidence="1">
    <location>
        <begin position="44"/>
        <end position="53"/>
    </location>
</feature>
<keyword evidence="3" id="KW-1185">Reference proteome</keyword>
<feature type="region of interest" description="Disordered" evidence="1">
    <location>
        <begin position="31"/>
        <end position="60"/>
    </location>
</feature>
<dbReference type="HOGENOM" id="CLU_2405419_0_0_1"/>
<reference evidence="3" key="2">
    <citation type="submission" date="2015-01" db="EMBL/GenBank/DDBJ databases">
        <title>Evolutionary Origins and Diversification of the Mycorrhizal Mutualists.</title>
        <authorList>
            <consortium name="DOE Joint Genome Institute"/>
            <consortium name="Mycorrhizal Genomics Consortium"/>
            <person name="Kohler A."/>
            <person name="Kuo A."/>
            <person name="Nagy L.G."/>
            <person name="Floudas D."/>
            <person name="Copeland A."/>
            <person name="Barry K.W."/>
            <person name="Cichocki N."/>
            <person name="Veneault-Fourrey C."/>
            <person name="LaButti K."/>
            <person name="Lindquist E.A."/>
            <person name="Lipzen A."/>
            <person name="Lundell T."/>
            <person name="Morin E."/>
            <person name="Murat C."/>
            <person name="Riley R."/>
            <person name="Ohm R."/>
            <person name="Sun H."/>
            <person name="Tunlid A."/>
            <person name="Henrissat B."/>
            <person name="Grigoriev I.V."/>
            <person name="Hibbett D.S."/>
            <person name="Martin F."/>
        </authorList>
    </citation>
    <scope>NUCLEOTIDE SEQUENCE [LARGE SCALE GENOMIC DNA]</scope>
    <source>
        <strain evidence="3">F 1598</strain>
    </source>
</reference>
<evidence type="ECO:0000256" key="1">
    <source>
        <dbReference type="SAM" id="MobiDB-lite"/>
    </source>
</evidence>
<reference evidence="2 3" key="1">
    <citation type="submission" date="2014-04" db="EMBL/GenBank/DDBJ databases">
        <authorList>
            <consortium name="DOE Joint Genome Institute"/>
            <person name="Kuo A."/>
            <person name="Tarkka M."/>
            <person name="Buscot F."/>
            <person name="Kohler A."/>
            <person name="Nagy L.G."/>
            <person name="Floudas D."/>
            <person name="Copeland A."/>
            <person name="Barry K.W."/>
            <person name="Cichocki N."/>
            <person name="Veneault-Fourrey C."/>
            <person name="LaButti K."/>
            <person name="Lindquist E.A."/>
            <person name="Lipzen A."/>
            <person name="Lundell T."/>
            <person name="Morin E."/>
            <person name="Murat C."/>
            <person name="Sun H."/>
            <person name="Tunlid A."/>
            <person name="Henrissat B."/>
            <person name="Grigoriev I.V."/>
            <person name="Hibbett D.S."/>
            <person name="Martin F."/>
            <person name="Nordberg H.P."/>
            <person name="Cantor M.N."/>
            <person name="Hua S.X."/>
        </authorList>
    </citation>
    <scope>NUCLEOTIDE SEQUENCE [LARGE SCALE GENOMIC DNA]</scope>
    <source>
        <strain evidence="2 3">F 1598</strain>
    </source>
</reference>
<evidence type="ECO:0000313" key="3">
    <source>
        <dbReference type="Proteomes" id="UP000054166"/>
    </source>
</evidence>
<dbReference type="Proteomes" id="UP000054166">
    <property type="component" value="Unassembled WGS sequence"/>
</dbReference>